<protein>
    <submittedName>
        <fullName evidence="1">Sarcosine oxidase gamma subunit</fullName>
    </submittedName>
</protein>
<dbReference type="AlphaFoldDB" id="A0A0K6IAK9"/>
<dbReference type="OrthoDB" id="9814782at2"/>
<evidence type="ECO:0000313" key="1">
    <source>
        <dbReference type="EMBL" id="CUB00144.1"/>
    </source>
</evidence>
<proteinExistence type="predicted"/>
<accession>A0A0K6IAK9</accession>
<evidence type="ECO:0000313" key="2">
    <source>
        <dbReference type="Proteomes" id="UP000183900"/>
    </source>
</evidence>
<keyword evidence="2" id="KW-1185">Reference proteome</keyword>
<dbReference type="Gene3D" id="3.30.1360.120">
    <property type="entry name" value="Probable tRNA modification gtpase trme, domain 1"/>
    <property type="match status" value="1"/>
</dbReference>
<organism evidence="1 2">
    <name type="scientific">Pannonibacter indicus</name>
    <dbReference type="NCBI Taxonomy" id="466044"/>
    <lineage>
        <taxon>Bacteria</taxon>
        <taxon>Pseudomonadati</taxon>
        <taxon>Pseudomonadota</taxon>
        <taxon>Alphaproteobacteria</taxon>
        <taxon>Hyphomicrobiales</taxon>
        <taxon>Stappiaceae</taxon>
        <taxon>Pannonibacter</taxon>
    </lineage>
</organism>
<name>A0A0K6IAK9_9HYPH</name>
<dbReference type="InterPro" id="IPR007375">
    <property type="entry name" value="SoxG"/>
</dbReference>
<dbReference type="SUPFAM" id="SSF103025">
    <property type="entry name" value="Folate-binding domain"/>
    <property type="match status" value="1"/>
</dbReference>
<dbReference type="Proteomes" id="UP000183900">
    <property type="component" value="Unassembled WGS sequence"/>
</dbReference>
<dbReference type="EMBL" id="CYHE01000016">
    <property type="protein sequence ID" value="CUB00144.1"/>
    <property type="molecule type" value="Genomic_DNA"/>
</dbReference>
<dbReference type="InterPro" id="IPR027266">
    <property type="entry name" value="TrmE/GcvT-like"/>
</dbReference>
<gene>
    <name evidence="1" type="ORF">Ga0061067_11656</name>
</gene>
<reference evidence="2" key="1">
    <citation type="submission" date="2015-08" db="EMBL/GenBank/DDBJ databases">
        <authorList>
            <person name="Varghese N."/>
        </authorList>
    </citation>
    <scope>NUCLEOTIDE SEQUENCE [LARGE SCALE GENOMIC DNA]</scope>
    <source>
        <strain evidence="2">DSM 23407</strain>
    </source>
</reference>
<sequence length="189" mass="19958">MAEIYTPAAGETPVLRYEGLSVSRCAPLARLSFRGRAPAQEAIASVLGTALPQTPLTAAAAGSKAALWLGPDDWLLLAPEAELDTFLAAADSAVSGLAASVTDISHRQDAVLVSGAKAVWLLNTAVFLDLSPAAFPVGTVTRTLYHKADVILWRIAEDSFVLESWRSFLPYVLEHMEDAALELGAKAAV</sequence>
<dbReference type="RefSeq" id="WP_055456913.1">
    <property type="nucleotide sequence ID" value="NZ_CYHE01000016.1"/>
</dbReference>
<dbReference type="Pfam" id="PF04268">
    <property type="entry name" value="SoxG"/>
    <property type="match status" value="1"/>
</dbReference>
<dbReference type="Gene3D" id="3.30.70.1520">
    <property type="entry name" value="Heterotetrameric sarcosine oxidase"/>
    <property type="match status" value="1"/>
</dbReference>